<dbReference type="Proteomes" id="UP000694388">
    <property type="component" value="Unplaced"/>
</dbReference>
<sequence>MHCVHPSPSLCVLQLEQGVLRLYGQVAPFPDADPAHQILSAREPHEWRRPMGRPCSSWLQQVNQNLKEIGMGQESAWDLARRTPLEYRWKVKAVTHCSGACSHI</sequence>
<organism evidence="1 2">
    <name type="scientific">Eptatretus burgeri</name>
    <name type="common">Inshore hagfish</name>
    <dbReference type="NCBI Taxonomy" id="7764"/>
    <lineage>
        <taxon>Eukaryota</taxon>
        <taxon>Metazoa</taxon>
        <taxon>Chordata</taxon>
        <taxon>Craniata</taxon>
        <taxon>Vertebrata</taxon>
        <taxon>Cyclostomata</taxon>
        <taxon>Myxini</taxon>
        <taxon>Myxiniformes</taxon>
        <taxon>Myxinidae</taxon>
        <taxon>Eptatretinae</taxon>
        <taxon>Eptatretus</taxon>
    </lineage>
</organism>
<dbReference type="GeneTree" id="ENSGT01120000273995"/>
<proteinExistence type="predicted"/>
<accession>A0A8C4QSD2</accession>
<protein>
    <submittedName>
        <fullName evidence="1">Uncharacterized protein</fullName>
    </submittedName>
</protein>
<reference evidence="1" key="1">
    <citation type="submission" date="2025-08" db="UniProtKB">
        <authorList>
            <consortium name="Ensembl"/>
        </authorList>
    </citation>
    <scope>IDENTIFICATION</scope>
</reference>
<reference evidence="1" key="2">
    <citation type="submission" date="2025-09" db="UniProtKB">
        <authorList>
            <consortium name="Ensembl"/>
        </authorList>
    </citation>
    <scope>IDENTIFICATION</scope>
</reference>
<name>A0A8C4QSD2_EPTBU</name>
<keyword evidence="2" id="KW-1185">Reference proteome</keyword>
<evidence type="ECO:0000313" key="2">
    <source>
        <dbReference type="Proteomes" id="UP000694388"/>
    </source>
</evidence>
<dbReference type="AlphaFoldDB" id="A0A8C4QSD2"/>
<evidence type="ECO:0000313" key="1">
    <source>
        <dbReference type="Ensembl" id="ENSEBUP00000018669.1"/>
    </source>
</evidence>
<dbReference type="Ensembl" id="ENSEBUT00000019245.1">
    <property type="protein sequence ID" value="ENSEBUP00000018669.1"/>
    <property type="gene ID" value="ENSEBUG00000011655.1"/>
</dbReference>